<dbReference type="InterPro" id="IPR050093">
    <property type="entry name" value="ABC_SmlMolc_Importer"/>
</dbReference>
<sequence>TVRDNIAFALELRNVDAFTRAELADRVIELVSLQGYGDRLPGDLSGGMQQRVG</sequence>
<comment type="caution">
    <text evidence="2">The sequence shown here is derived from an EMBL/GenBank/DDBJ whole genome shotgun (WGS) entry which is preliminary data.</text>
</comment>
<organism evidence="2 3">
    <name type="scientific">Roseovarius nubinhibens</name>
    <dbReference type="NCBI Taxonomy" id="314263"/>
    <lineage>
        <taxon>Bacteria</taxon>
        <taxon>Pseudomonadati</taxon>
        <taxon>Pseudomonadota</taxon>
        <taxon>Alphaproteobacteria</taxon>
        <taxon>Rhodobacterales</taxon>
        <taxon>Roseobacteraceae</taxon>
        <taxon>Roseovarius</taxon>
    </lineage>
</organism>
<dbReference type="InterPro" id="IPR027417">
    <property type="entry name" value="P-loop_NTPase"/>
</dbReference>
<name>A0A348WGP0_9RHOB</name>
<keyword evidence="1" id="KW-0813">Transport</keyword>
<dbReference type="PANTHER" id="PTHR42781">
    <property type="entry name" value="SPERMIDINE/PUTRESCINE IMPORT ATP-BINDING PROTEIN POTA"/>
    <property type="match status" value="1"/>
</dbReference>
<evidence type="ECO:0000256" key="1">
    <source>
        <dbReference type="ARBA" id="ARBA00022448"/>
    </source>
</evidence>
<feature type="non-terminal residue" evidence="2">
    <location>
        <position position="1"/>
    </location>
</feature>
<accession>A0A348WGP0</accession>
<dbReference type="AlphaFoldDB" id="A0A348WGP0"/>
<gene>
    <name evidence="2" type="ORF">DCS45_17770</name>
</gene>
<dbReference type="Proteomes" id="UP000264719">
    <property type="component" value="Unassembled WGS sequence"/>
</dbReference>
<proteinExistence type="predicted"/>
<dbReference type="Gene3D" id="3.40.50.300">
    <property type="entry name" value="P-loop containing nucleotide triphosphate hydrolases"/>
    <property type="match status" value="1"/>
</dbReference>
<protein>
    <submittedName>
        <fullName evidence="2">Glycine/betaine ABC transporter</fullName>
    </submittedName>
</protein>
<evidence type="ECO:0000313" key="2">
    <source>
        <dbReference type="EMBL" id="HAR53702.1"/>
    </source>
</evidence>
<dbReference type="EMBL" id="DMVW01000171">
    <property type="protein sequence ID" value="HAR53702.1"/>
    <property type="molecule type" value="Genomic_DNA"/>
</dbReference>
<dbReference type="PANTHER" id="PTHR42781:SF4">
    <property type="entry name" value="SPERMIDINE_PUTRESCINE IMPORT ATP-BINDING PROTEIN POTA"/>
    <property type="match status" value="1"/>
</dbReference>
<evidence type="ECO:0000313" key="3">
    <source>
        <dbReference type="Proteomes" id="UP000264719"/>
    </source>
</evidence>
<feature type="non-terminal residue" evidence="2">
    <location>
        <position position="53"/>
    </location>
</feature>
<dbReference type="SUPFAM" id="SSF52540">
    <property type="entry name" value="P-loop containing nucleoside triphosphate hydrolases"/>
    <property type="match status" value="1"/>
</dbReference>
<reference evidence="2 3" key="1">
    <citation type="journal article" date="2018" name="Nat. Biotechnol.">
        <title>A standardized bacterial taxonomy based on genome phylogeny substantially revises the tree of life.</title>
        <authorList>
            <person name="Parks D.H."/>
            <person name="Chuvochina M."/>
            <person name="Waite D.W."/>
            <person name="Rinke C."/>
            <person name="Skarshewski A."/>
            <person name="Chaumeil P.A."/>
            <person name="Hugenholtz P."/>
        </authorList>
    </citation>
    <scope>NUCLEOTIDE SEQUENCE [LARGE SCALE GENOMIC DNA]</scope>
    <source>
        <strain evidence="2">UBA9169</strain>
    </source>
</reference>